<evidence type="ECO:0000313" key="1">
    <source>
        <dbReference type="EMBL" id="VDP81991.1"/>
    </source>
</evidence>
<evidence type="ECO:0000313" key="2">
    <source>
        <dbReference type="Proteomes" id="UP000269396"/>
    </source>
</evidence>
<proteinExistence type="predicted"/>
<dbReference type="AlphaFoldDB" id="A0A183Q0Y1"/>
<dbReference type="EMBL" id="UZAL01044007">
    <property type="protein sequence ID" value="VDP81991.1"/>
    <property type="molecule type" value="Genomic_DNA"/>
</dbReference>
<dbReference type="Proteomes" id="UP000269396">
    <property type="component" value="Unassembled WGS sequence"/>
</dbReference>
<gene>
    <name evidence="1" type="ORF">SMTD_LOCUS20267</name>
</gene>
<sequence length="38" mass="4347">MKVKGKQNSSTFKRNNFIAFILSTNIGLWSCKPTIFLL</sequence>
<keyword evidence="2" id="KW-1185">Reference proteome</keyword>
<organism evidence="1 2">
    <name type="scientific">Schistosoma mattheei</name>
    <dbReference type="NCBI Taxonomy" id="31246"/>
    <lineage>
        <taxon>Eukaryota</taxon>
        <taxon>Metazoa</taxon>
        <taxon>Spiralia</taxon>
        <taxon>Lophotrochozoa</taxon>
        <taxon>Platyhelminthes</taxon>
        <taxon>Trematoda</taxon>
        <taxon>Digenea</taxon>
        <taxon>Strigeidida</taxon>
        <taxon>Schistosomatoidea</taxon>
        <taxon>Schistosomatidae</taxon>
        <taxon>Schistosoma</taxon>
    </lineage>
</organism>
<name>A0A183Q0Y1_9TREM</name>
<accession>A0A183Q0Y1</accession>
<protein>
    <submittedName>
        <fullName evidence="1">Uncharacterized protein</fullName>
    </submittedName>
</protein>
<reference evidence="1 2" key="1">
    <citation type="submission" date="2018-11" db="EMBL/GenBank/DDBJ databases">
        <authorList>
            <consortium name="Pathogen Informatics"/>
        </authorList>
    </citation>
    <scope>NUCLEOTIDE SEQUENCE [LARGE SCALE GENOMIC DNA]</scope>
    <source>
        <strain>Denwood</strain>
        <strain evidence="2">Zambia</strain>
    </source>
</reference>